<dbReference type="RefSeq" id="WP_014779658.1">
    <property type="nucleotide sequence ID" value="NC_018012.1"/>
</dbReference>
<dbReference type="InterPro" id="IPR010971">
    <property type="entry name" value="UbiH/COQ6"/>
</dbReference>
<dbReference type="PRINTS" id="PR00420">
    <property type="entry name" value="RNGMNOXGNASE"/>
</dbReference>
<dbReference type="EMBL" id="CP003154">
    <property type="protein sequence ID" value="AFL75253.1"/>
    <property type="molecule type" value="Genomic_DNA"/>
</dbReference>
<feature type="domain" description="FAD-binding" evidence="9">
    <location>
        <begin position="9"/>
        <end position="342"/>
    </location>
</feature>
<proteinExistence type="inferred from homology"/>
<dbReference type="InterPro" id="IPR051205">
    <property type="entry name" value="UbiH/COQ6_monooxygenase"/>
</dbReference>
<dbReference type="STRING" id="765911.Thivi_3383"/>
<dbReference type="Pfam" id="PF01494">
    <property type="entry name" value="FAD_binding_3"/>
    <property type="match status" value="1"/>
</dbReference>
<evidence type="ECO:0000256" key="6">
    <source>
        <dbReference type="ARBA" id="ARBA00023002"/>
    </source>
</evidence>
<dbReference type="HOGENOM" id="CLU_009665_8_3_6"/>
<evidence type="ECO:0000313" key="10">
    <source>
        <dbReference type="EMBL" id="AFL75253.1"/>
    </source>
</evidence>
<dbReference type="Gene3D" id="3.50.50.60">
    <property type="entry name" value="FAD/NAD(P)-binding domain"/>
    <property type="match status" value="2"/>
</dbReference>
<evidence type="ECO:0000313" key="11">
    <source>
        <dbReference type="Proteomes" id="UP000006062"/>
    </source>
</evidence>
<accession>I3YE35</accession>
<dbReference type="GO" id="GO:0016705">
    <property type="term" value="F:oxidoreductase activity, acting on paired donors, with incorporation or reduction of molecular oxygen"/>
    <property type="evidence" value="ECO:0007669"/>
    <property type="project" value="InterPro"/>
</dbReference>
<gene>
    <name evidence="10" type="ordered locus">Thivi_3383</name>
</gene>
<dbReference type="NCBIfam" id="TIGR01988">
    <property type="entry name" value="Ubi-OHases"/>
    <property type="match status" value="1"/>
</dbReference>
<dbReference type="GO" id="GO:0110142">
    <property type="term" value="C:ubiquinone biosynthesis complex"/>
    <property type="evidence" value="ECO:0007669"/>
    <property type="project" value="UniProtKB-ARBA"/>
</dbReference>
<name>I3YE35_THIV6</name>
<dbReference type="KEGG" id="tvi:Thivi_3383"/>
<dbReference type="GO" id="GO:0004497">
    <property type="term" value="F:monooxygenase activity"/>
    <property type="evidence" value="ECO:0007669"/>
    <property type="project" value="UniProtKB-KW"/>
</dbReference>
<dbReference type="InterPro" id="IPR036188">
    <property type="entry name" value="FAD/NAD-bd_sf"/>
</dbReference>
<comment type="pathway">
    <text evidence="2">Cofactor biosynthesis; ubiquinone biosynthesis.</text>
</comment>
<dbReference type="UniPathway" id="UPA00232"/>
<dbReference type="GO" id="GO:0071949">
    <property type="term" value="F:FAD binding"/>
    <property type="evidence" value="ECO:0007669"/>
    <property type="project" value="InterPro"/>
</dbReference>
<keyword evidence="6" id="KW-0560">Oxidoreductase</keyword>
<evidence type="ECO:0000256" key="8">
    <source>
        <dbReference type="ARBA" id="ARBA00065734"/>
    </source>
</evidence>
<evidence type="ECO:0000256" key="3">
    <source>
        <dbReference type="ARBA" id="ARBA00005349"/>
    </source>
</evidence>
<evidence type="ECO:0000259" key="9">
    <source>
        <dbReference type="Pfam" id="PF01494"/>
    </source>
</evidence>
<dbReference type="AlphaFoldDB" id="I3YE35"/>
<organism evidence="10 11">
    <name type="scientific">Thiocystis violascens (strain ATCC 17096 / DSM 198 / 6111)</name>
    <name type="common">Chromatium violascens</name>
    <dbReference type="NCBI Taxonomy" id="765911"/>
    <lineage>
        <taxon>Bacteria</taxon>
        <taxon>Pseudomonadati</taxon>
        <taxon>Pseudomonadota</taxon>
        <taxon>Gammaproteobacteria</taxon>
        <taxon>Chromatiales</taxon>
        <taxon>Chromatiaceae</taxon>
        <taxon>Thiocystis</taxon>
    </lineage>
</organism>
<evidence type="ECO:0000256" key="4">
    <source>
        <dbReference type="ARBA" id="ARBA00022630"/>
    </source>
</evidence>
<dbReference type="PROSITE" id="PS01304">
    <property type="entry name" value="UBIH"/>
    <property type="match status" value="1"/>
</dbReference>
<protein>
    <submittedName>
        <fullName evidence="10">Ubiquinone biosynthesis hydroxylase, UbiH/UbiF/VisC/COQ6 family</fullName>
    </submittedName>
</protein>
<evidence type="ECO:0000256" key="5">
    <source>
        <dbReference type="ARBA" id="ARBA00022827"/>
    </source>
</evidence>
<sequence>MTEPEQSFDIAVVGGGMVGAAFACAMSGKGLSIAVIESRAPRRDWPAGEVDLRVSALSRASQRMLRRLGVWERILELGASPYRQMRVWDAVGGGRIHFDSQDLGEADLGHIVENRVIQLALWEQLEQSPDVTLICPAVIADLDRREPPARIRFADGRSIDARLLVGADGRDSLVRDLAGIQTEGWNYDQRAIVANVMPADWHQETAWQRFLPTGPLALLPLSDGRCSIVWSADDERAVELMGLDDALFSEAVTDASESCLGRLILDGPRASVPLRLQHAKQYVLPGLALIGDAAHAIHPLAGQGVNLGFLDAAELAATLDLALERRRDLAGLWTLRHYERARRGDNLLMLGAMDVFKRIFGDSRQPLAAIRGLGLTTVDRIAPLKRLFMDRALGLGADLPPLARPYTAS</sequence>
<dbReference type="eggNOG" id="COG0654">
    <property type="taxonomic scope" value="Bacteria"/>
</dbReference>
<dbReference type="InterPro" id="IPR002938">
    <property type="entry name" value="FAD-bd"/>
</dbReference>
<dbReference type="Proteomes" id="UP000006062">
    <property type="component" value="Chromosome"/>
</dbReference>
<dbReference type="FunFam" id="3.50.50.60:FF:000021">
    <property type="entry name" value="Ubiquinone biosynthesis monooxygenase COQ6"/>
    <property type="match status" value="1"/>
</dbReference>
<comment type="subunit">
    <text evidence="8">Component of the Ubi complex metabolon, which regroups five ubiquinone biosynthesis proteins (UbiE, UbiF, UbiG, UbiH and UbiI) and two accessory factors (UbiK and the lipid-binding protein UbiJ).</text>
</comment>
<dbReference type="InterPro" id="IPR018168">
    <property type="entry name" value="Ubi_Hdrlase_CS"/>
</dbReference>
<comment type="cofactor">
    <cofactor evidence="1">
        <name>FAD</name>
        <dbReference type="ChEBI" id="CHEBI:57692"/>
    </cofactor>
</comment>
<dbReference type="GO" id="GO:0006744">
    <property type="term" value="P:ubiquinone biosynthetic process"/>
    <property type="evidence" value="ECO:0007669"/>
    <property type="project" value="UniProtKB-UniPathway"/>
</dbReference>
<reference evidence="10 11" key="1">
    <citation type="submission" date="2012-06" db="EMBL/GenBank/DDBJ databases">
        <title>Complete sequence of Thiocystis violascens DSM 198.</title>
        <authorList>
            <consortium name="US DOE Joint Genome Institute"/>
            <person name="Lucas S."/>
            <person name="Han J."/>
            <person name="Lapidus A."/>
            <person name="Cheng J.-F."/>
            <person name="Goodwin L."/>
            <person name="Pitluck S."/>
            <person name="Peters L."/>
            <person name="Ovchinnikova G."/>
            <person name="Teshima H."/>
            <person name="Detter J.C."/>
            <person name="Han C."/>
            <person name="Tapia R."/>
            <person name="Land M."/>
            <person name="Hauser L."/>
            <person name="Kyrpides N."/>
            <person name="Ivanova N."/>
            <person name="Pagani I."/>
            <person name="Vogl K."/>
            <person name="Liu Z."/>
            <person name="Frigaard N.-U."/>
            <person name="Bryant D."/>
            <person name="Woyke T."/>
        </authorList>
    </citation>
    <scope>NUCLEOTIDE SEQUENCE [LARGE SCALE GENOMIC DNA]</scope>
    <source>
        <strain evidence="11">ATCC 17096 / DSM 198 / 6111</strain>
    </source>
</reference>
<keyword evidence="11" id="KW-1185">Reference proteome</keyword>
<dbReference type="SUPFAM" id="SSF51905">
    <property type="entry name" value="FAD/NAD(P)-binding domain"/>
    <property type="match status" value="1"/>
</dbReference>
<keyword evidence="7" id="KW-0503">Monooxygenase</keyword>
<keyword evidence="5" id="KW-0274">FAD</keyword>
<keyword evidence="10" id="KW-0830">Ubiquinone</keyword>
<dbReference type="PANTHER" id="PTHR43876:SF7">
    <property type="entry name" value="UBIQUINONE BIOSYNTHESIS MONOOXYGENASE COQ6, MITOCHONDRIAL"/>
    <property type="match status" value="1"/>
</dbReference>
<evidence type="ECO:0000256" key="1">
    <source>
        <dbReference type="ARBA" id="ARBA00001974"/>
    </source>
</evidence>
<evidence type="ECO:0000256" key="7">
    <source>
        <dbReference type="ARBA" id="ARBA00023033"/>
    </source>
</evidence>
<comment type="similarity">
    <text evidence="3">Belongs to the UbiH/COQ6 family.</text>
</comment>
<keyword evidence="4" id="KW-0285">Flavoprotein</keyword>
<dbReference type="PANTHER" id="PTHR43876">
    <property type="entry name" value="UBIQUINONE BIOSYNTHESIS MONOOXYGENASE COQ6, MITOCHONDRIAL"/>
    <property type="match status" value="1"/>
</dbReference>
<dbReference type="OrthoDB" id="9769565at2"/>
<evidence type="ECO:0000256" key="2">
    <source>
        <dbReference type="ARBA" id="ARBA00004749"/>
    </source>
</evidence>